<dbReference type="InterPro" id="IPR053781">
    <property type="entry name" value="F-box_AtFBL13-like"/>
</dbReference>
<dbReference type="PROSITE" id="PS50181">
    <property type="entry name" value="FBOX"/>
    <property type="match status" value="1"/>
</dbReference>
<dbReference type="OrthoDB" id="1427045at2759"/>
<feature type="domain" description="F-box" evidence="1">
    <location>
        <begin position="8"/>
        <end position="61"/>
    </location>
</feature>
<evidence type="ECO:0000313" key="2">
    <source>
        <dbReference type="EMBL" id="RHN45865.1"/>
    </source>
</evidence>
<dbReference type="CDD" id="cd22160">
    <property type="entry name" value="F-box_AtFBL13-like"/>
    <property type="match status" value="1"/>
</dbReference>
<dbReference type="Pfam" id="PF00646">
    <property type="entry name" value="F-box"/>
    <property type="match status" value="1"/>
</dbReference>
<accession>A0A396H402</accession>
<proteinExistence type="predicted"/>
<dbReference type="InterPro" id="IPR055294">
    <property type="entry name" value="FBL60-like"/>
</dbReference>
<dbReference type="InterPro" id="IPR036047">
    <property type="entry name" value="F-box-like_dom_sf"/>
</dbReference>
<comment type="caution">
    <text evidence="2">The sequence shown here is derived from an EMBL/GenBank/DDBJ whole genome shotgun (WGS) entry which is preliminary data.</text>
</comment>
<dbReference type="PANTHER" id="PTHR31293:SF16">
    <property type="entry name" value="RNI-LIKE SUPERFAMILY PROTEIN"/>
    <property type="match status" value="1"/>
</dbReference>
<protein>
    <submittedName>
        <fullName evidence="2">Putative F-box domain, leucine-rich repeat domain, L domain-containing protein</fullName>
    </submittedName>
</protein>
<evidence type="ECO:0000313" key="3">
    <source>
        <dbReference type="Proteomes" id="UP000265566"/>
    </source>
</evidence>
<dbReference type="SUPFAM" id="SSF81383">
    <property type="entry name" value="F-box domain"/>
    <property type="match status" value="1"/>
</dbReference>
<dbReference type="Gene3D" id="1.20.1280.50">
    <property type="match status" value="1"/>
</dbReference>
<dbReference type="Gramene" id="rna40287">
    <property type="protein sequence ID" value="RHN45865.1"/>
    <property type="gene ID" value="gene40287"/>
</dbReference>
<dbReference type="PANTHER" id="PTHR31293">
    <property type="entry name" value="RNI-LIKE SUPERFAMILY PROTEIN"/>
    <property type="match status" value="1"/>
</dbReference>
<dbReference type="InterPro" id="IPR001810">
    <property type="entry name" value="F-box_dom"/>
</dbReference>
<dbReference type="Proteomes" id="UP000265566">
    <property type="component" value="Chromosome 7"/>
</dbReference>
<gene>
    <name evidence="2" type="ORF">MtrunA17_Chr7g0236101</name>
</gene>
<dbReference type="EMBL" id="PSQE01000007">
    <property type="protein sequence ID" value="RHN45865.1"/>
    <property type="molecule type" value="Genomic_DNA"/>
</dbReference>
<sequence length="169" mass="19473">MSRSISTEDRISALPDPIIWHILSFVPTKTAAITSILSKRWNPLWLSVLILHFEDETFQNMESFSHFMSSVFLLRDITLPIRSFHLNRSKRYGIETQNINRFVHAIAQRGIENLNLELSGSITLPRSVFSCRTLVVLHLQWITVKDLSQLVVDFPLLKTSLVWCTFGTC</sequence>
<reference evidence="3" key="1">
    <citation type="journal article" date="2018" name="Nat. Plants">
        <title>Whole-genome landscape of Medicago truncatula symbiotic genes.</title>
        <authorList>
            <person name="Pecrix Y."/>
            <person name="Staton S.E."/>
            <person name="Sallet E."/>
            <person name="Lelandais-Briere C."/>
            <person name="Moreau S."/>
            <person name="Carrere S."/>
            <person name="Blein T."/>
            <person name="Jardinaud M.F."/>
            <person name="Latrasse D."/>
            <person name="Zouine M."/>
            <person name="Zahm M."/>
            <person name="Kreplak J."/>
            <person name="Mayjonade B."/>
            <person name="Satge C."/>
            <person name="Perez M."/>
            <person name="Cauet S."/>
            <person name="Marande W."/>
            <person name="Chantry-Darmon C."/>
            <person name="Lopez-Roques C."/>
            <person name="Bouchez O."/>
            <person name="Berard A."/>
            <person name="Debelle F."/>
            <person name="Munos S."/>
            <person name="Bendahmane A."/>
            <person name="Berges H."/>
            <person name="Niebel A."/>
            <person name="Buitink J."/>
            <person name="Frugier F."/>
            <person name="Benhamed M."/>
            <person name="Crespi M."/>
            <person name="Gouzy J."/>
            <person name="Gamas P."/>
        </authorList>
    </citation>
    <scope>NUCLEOTIDE SEQUENCE [LARGE SCALE GENOMIC DNA]</scope>
    <source>
        <strain evidence="3">cv. Jemalong A17</strain>
    </source>
</reference>
<name>A0A396H402_MEDTR</name>
<evidence type="ECO:0000259" key="1">
    <source>
        <dbReference type="PROSITE" id="PS50181"/>
    </source>
</evidence>
<dbReference type="AlphaFoldDB" id="A0A396H402"/>
<organism evidence="2 3">
    <name type="scientific">Medicago truncatula</name>
    <name type="common">Barrel medic</name>
    <name type="synonym">Medicago tribuloides</name>
    <dbReference type="NCBI Taxonomy" id="3880"/>
    <lineage>
        <taxon>Eukaryota</taxon>
        <taxon>Viridiplantae</taxon>
        <taxon>Streptophyta</taxon>
        <taxon>Embryophyta</taxon>
        <taxon>Tracheophyta</taxon>
        <taxon>Spermatophyta</taxon>
        <taxon>Magnoliopsida</taxon>
        <taxon>eudicotyledons</taxon>
        <taxon>Gunneridae</taxon>
        <taxon>Pentapetalae</taxon>
        <taxon>rosids</taxon>
        <taxon>fabids</taxon>
        <taxon>Fabales</taxon>
        <taxon>Fabaceae</taxon>
        <taxon>Papilionoideae</taxon>
        <taxon>50 kb inversion clade</taxon>
        <taxon>NPAAA clade</taxon>
        <taxon>Hologalegina</taxon>
        <taxon>IRL clade</taxon>
        <taxon>Trifolieae</taxon>
        <taxon>Medicago</taxon>
    </lineage>
</organism>